<feature type="domain" description="Aminotransferase class I/classII large" evidence="6">
    <location>
        <begin position="28"/>
        <end position="377"/>
    </location>
</feature>
<evidence type="ECO:0000256" key="3">
    <source>
        <dbReference type="ARBA" id="ARBA00022576"/>
    </source>
</evidence>
<dbReference type="FunFam" id="3.40.640.10:FF:000033">
    <property type="entry name" value="Aspartate aminotransferase"/>
    <property type="match status" value="1"/>
</dbReference>
<evidence type="ECO:0000259" key="6">
    <source>
        <dbReference type="Pfam" id="PF00155"/>
    </source>
</evidence>
<dbReference type="EMBL" id="JPOS01000019">
    <property type="protein sequence ID" value="KGE88385.1"/>
    <property type="molecule type" value="Genomic_DNA"/>
</dbReference>
<dbReference type="Pfam" id="PF00155">
    <property type="entry name" value="Aminotran_1_2"/>
    <property type="match status" value="1"/>
</dbReference>
<evidence type="ECO:0000256" key="2">
    <source>
        <dbReference type="ARBA" id="ARBA00007441"/>
    </source>
</evidence>
<dbReference type="RefSeq" id="WP_044219017.1">
    <property type="nucleotide sequence ID" value="NZ_JBKAGJ010000017.1"/>
</dbReference>
<keyword evidence="8" id="KW-1185">Reference proteome</keyword>
<evidence type="ECO:0000313" key="7">
    <source>
        <dbReference type="EMBL" id="KGE88385.1"/>
    </source>
</evidence>
<dbReference type="STRING" id="1524460.IX84_09330"/>
<comment type="cofactor">
    <cofactor evidence="1">
        <name>pyridoxal 5'-phosphate</name>
        <dbReference type="ChEBI" id="CHEBI:597326"/>
    </cofactor>
</comment>
<dbReference type="SUPFAM" id="SSF53383">
    <property type="entry name" value="PLP-dependent transferases"/>
    <property type="match status" value="1"/>
</dbReference>
<dbReference type="InterPro" id="IPR015422">
    <property type="entry name" value="PyrdxlP-dep_Trfase_small"/>
</dbReference>
<dbReference type="Gene3D" id="3.40.640.10">
    <property type="entry name" value="Type I PLP-dependent aspartate aminotransferase-like (Major domain)"/>
    <property type="match status" value="1"/>
</dbReference>
<dbReference type="GO" id="GO:0030170">
    <property type="term" value="F:pyridoxal phosphate binding"/>
    <property type="evidence" value="ECO:0007669"/>
    <property type="project" value="InterPro"/>
</dbReference>
<keyword evidence="5" id="KW-0663">Pyridoxal phosphate</keyword>
<comment type="caution">
    <text evidence="7">The sequence shown here is derived from an EMBL/GenBank/DDBJ whole genome shotgun (WGS) entry which is preliminary data.</text>
</comment>
<dbReference type="PANTHER" id="PTHR43807:SF20">
    <property type="entry name" value="FI04487P"/>
    <property type="match status" value="1"/>
</dbReference>
<sequence length="380" mass="42412">MQVYSKLPNVGTTIFSVMSALANEHGAINLSQGFPNFESPQRLTDLVCDYLQKGYNQYAPMPGLPELREAIAGKINLMYGVEVDPGSEITITAGGTQALYCAIAAFVRPGDEVILLEPAYDCYRPAVEVNGGIPVIYELKAPDYKVNWDHVEALLTPATRMIIINTPNNPTGTTLQTTDLLALQHLTLGTDILVLSDEVYEHLIYDGASHQSVLRFPGLRSRSLAAYSFGKTFHNTGWKIGYCVAPPELMVEFRKVHQYNTFAVHRPTQHALADYLQDAATYQSLPDFYQQKRDLLLEVMEGSRFRALPCRGTYFCNFDYSGISDEPDRVFAHQLITEHGVAAIPVSAFYTSGRDERIIRLCFAKTEETLRAAGERLRKV</sequence>
<evidence type="ECO:0000256" key="1">
    <source>
        <dbReference type="ARBA" id="ARBA00001933"/>
    </source>
</evidence>
<name>A0A098S8E1_9BACT</name>
<evidence type="ECO:0000256" key="5">
    <source>
        <dbReference type="ARBA" id="ARBA00022898"/>
    </source>
</evidence>
<dbReference type="GO" id="GO:0005737">
    <property type="term" value="C:cytoplasm"/>
    <property type="evidence" value="ECO:0007669"/>
    <property type="project" value="TreeGrafter"/>
</dbReference>
<keyword evidence="4 7" id="KW-0808">Transferase</keyword>
<dbReference type="NCBIfam" id="NF006569">
    <property type="entry name" value="PRK09082.1"/>
    <property type="match status" value="1"/>
</dbReference>
<keyword evidence="3 7" id="KW-0032">Aminotransferase</keyword>
<dbReference type="GO" id="GO:0016212">
    <property type="term" value="F:kynurenine-oxoglutarate transaminase activity"/>
    <property type="evidence" value="ECO:0007669"/>
    <property type="project" value="TreeGrafter"/>
</dbReference>
<dbReference type="InterPro" id="IPR004839">
    <property type="entry name" value="Aminotransferase_I/II_large"/>
</dbReference>
<dbReference type="InterPro" id="IPR015421">
    <property type="entry name" value="PyrdxlP-dep_Trfase_major"/>
</dbReference>
<dbReference type="PANTHER" id="PTHR43807">
    <property type="entry name" value="FI04487P"/>
    <property type="match status" value="1"/>
</dbReference>
<reference evidence="7 8" key="1">
    <citation type="journal article" date="2014" name="Int. J. Syst. Evol. Microbiol.">
        <title>Phaeodactylibacter xiamenensis gen. nov., sp. nov., a member of the family Saprospiraceae isolated from the marine alga Phaeodactylum tricornutum.</title>
        <authorList>
            <person name="Chen Z.Jr."/>
            <person name="Lei X."/>
            <person name="Lai Q."/>
            <person name="Li Y."/>
            <person name="Zhang B."/>
            <person name="Zhang J."/>
            <person name="Zhang H."/>
            <person name="Yang L."/>
            <person name="Zheng W."/>
            <person name="Tian Y."/>
            <person name="Yu Z."/>
            <person name="Xu H.Jr."/>
            <person name="Zheng T."/>
        </authorList>
    </citation>
    <scope>NUCLEOTIDE SEQUENCE [LARGE SCALE GENOMIC DNA]</scope>
    <source>
        <strain evidence="7 8">KD52</strain>
    </source>
</reference>
<dbReference type="Gene3D" id="3.90.1150.10">
    <property type="entry name" value="Aspartate Aminotransferase, domain 1"/>
    <property type="match status" value="1"/>
</dbReference>
<comment type="similarity">
    <text evidence="2">Belongs to the class-I pyridoxal-phosphate-dependent aminotransferase family.</text>
</comment>
<proteinExistence type="inferred from homology"/>
<dbReference type="AlphaFoldDB" id="A0A098S8E1"/>
<accession>A0A098S8E1</accession>
<evidence type="ECO:0000313" key="8">
    <source>
        <dbReference type="Proteomes" id="UP000029736"/>
    </source>
</evidence>
<organism evidence="7 8">
    <name type="scientific">Phaeodactylibacter xiamenensis</name>
    <dbReference type="NCBI Taxonomy" id="1524460"/>
    <lineage>
        <taxon>Bacteria</taxon>
        <taxon>Pseudomonadati</taxon>
        <taxon>Bacteroidota</taxon>
        <taxon>Saprospiria</taxon>
        <taxon>Saprospirales</taxon>
        <taxon>Haliscomenobacteraceae</taxon>
        <taxon>Phaeodactylibacter</taxon>
    </lineage>
</organism>
<protein>
    <submittedName>
        <fullName evidence="7">Aminotransferase</fullName>
    </submittedName>
</protein>
<dbReference type="InterPro" id="IPR051326">
    <property type="entry name" value="Kynurenine-oxoglutarate_AT"/>
</dbReference>
<dbReference type="OrthoDB" id="9802328at2"/>
<dbReference type="CDD" id="cd00609">
    <property type="entry name" value="AAT_like"/>
    <property type="match status" value="1"/>
</dbReference>
<dbReference type="InterPro" id="IPR015424">
    <property type="entry name" value="PyrdxlP-dep_Trfase"/>
</dbReference>
<dbReference type="Proteomes" id="UP000029736">
    <property type="component" value="Unassembled WGS sequence"/>
</dbReference>
<evidence type="ECO:0000256" key="4">
    <source>
        <dbReference type="ARBA" id="ARBA00022679"/>
    </source>
</evidence>
<gene>
    <name evidence="7" type="ORF">IX84_09330</name>
</gene>